<protein>
    <submittedName>
        <fullName evidence="1">Uncharacterized protein</fullName>
    </submittedName>
</protein>
<dbReference type="Proteomes" id="UP000285972">
    <property type="component" value="Unassembled WGS sequence"/>
</dbReference>
<accession>A0AAE8EMD7</accession>
<organism evidence="1 2">
    <name type="scientific">Brenneria goodwinii</name>
    <dbReference type="NCBI Taxonomy" id="1109412"/>
    <lineage>
        <taxon>Bacteria</taxon>
        <taxon>Pseudomonadati</taxon>
        <taxon>Pseudomonadota</taxon>
        <taxon>Gammaproteobacteria</taxon>
        <taxon>Enterobacterales</taxon>
        <taxon>Pectobacteriaceae</taxon>
        <taxon>Brenneria</taxon>
    </lineage>
</organism>
<dbReference type="EMBL" id="MJLX01000103">
    <property type="protein sequence ID" value="RLM16493.1"/>
    <property type="molecule type" value="Genomic_DNA"/>
</dbReference>
<sequence length="88" mass="10612">MIDVWAARGMWQIVTHGCKRWYGQFCHATRFSFPNKSWNSLVKFFKQCIFIHCVMHSTVTVWTKRRGVLHGIRTAIRQILKMMHFKKR</sequence>
<proteinExistence type="predicted"/>
<evidence type="ECO:0000313" key="1">
    <source>
        <dbReference type="EMBL" id="RLM16493.1"/>
    </source>
</evidence>
<reference evidence="1 2" key="1">
    <citation type="submission" date="2016-09" db="EMBL/GenBank/DDBJ databases">
        <authorList>
            <person name="Doonan J."/>
            <person name="Pachebat J.A."/>
            <person name="Golyshin P.N."/>
            <person name="Denman S."/>
            <person name="Mcdonald J.E."/>
        </authorList>
    </citation>
    <scope>NUCLEOTIDE SEQUENCE [LARGE SCALE GENOMIC DNA]</scope>
    <source>
        <strain evidence="1 2">FRB141</strain>
    </source>
</reference>
<dbReference type="AlphaFoldDB" id="A0AAE8EMD7"/>
<evidence type="ECO:0000313" key="2">
    <source>
        <dbReference type="Proteomes" id="UP000285972"/>
    </source>
</evidence>
<comment type="caution">
    <text evidence="1">The sequence shown here is derived from an EMBL/GenBank/DDBJ whole genome shotgun (WGS) entry which is preliminary data.</text>
</comment>
<name>A0AAE8EMD7_9GAMM</name>
<dbReference type="KEGG" id="bgj:AWC36_09980"/>
<gene>
    <name evidence="1" type="ORF">BIY26_22090</name>
</gene>